<organism evidence="8 9">
    <name type="scientific">Plutella xylostella</name>
    <name type="common">Diamondback moth</name>
    <name type="synonym">Plutella maculipennis</name>
    <dbReference type="NCBI Taxonomy" id="51655"/>
    <lineage>
        <taxon>Eukaryota</taxon>
        <taxon>Metazoa</taxon>
        <taxon>Ecdysozoa</taxon>
        <taxon>Arthropoda</taxon>
        <taxon>Hexapoda</taxon>
        <taxon>Insecta</taxon>
        <taxon>Pterygota</taxon>
        <taxon>Neoptera</taxon>
        <taxon>Endopterygota</taxon>
        <taxon>Lepidoptera</taxon>
        <taxon>Glossata</taxon>
        <taxon>Ditrysia</taxon>
        <taxon>Yponomeutoidea</taxon>
        <taxon>Plutellidae</taxon>
        <taxon>Plutella</taxon>
    </lineage>
</organism>
<keyword evidence="4" id="KW-0964">Secreted</keyword>
<keyword evidence="6" id="KW-0632">Potassium channel impairing toxin</keyword>
<keyword evidence="9" id="KW-1185">Reference proteome</keyword>
<dbReference type="GO" id="GO:0015459">
    <property type="term" value="F:potassium channel regulator activity"/>
    <property type="evidence" value="ECO:0007669"/>
    <property type="project" value="UniProtKB-KW"/>
</dbReference>
<evidence type="ECO:0000313" key="9">
    <source>
        <dbReference type="Proteomes" id="UP000653454"/>
    </source>
</evidence>
<keyword evidence="5" id="KW-1220">Voltage-gated potassium channel impairing toxin</keyword>
<dbReference type="InterPro" id="IPR000881">
    <property type="entry name" value="Myotoxin"/>
</dbReference>
<dbReference type="InterPro" id="IPR023355">
    <property type="entry name" value="Myo_ane_neurotoxin_sf"/>
</dbReference>
<evidence type="ECO:0000313" key="8">
    <source>
        <dbReference type="EMBL" id="CAG9108325.1"/>
    </source>
</evidence>
<comment type="subcellular location">
    <subcellularLocation>
        <location evidence="1">Secreted</location>
    </subcellularLocation>
</comment>
<sequence length="102" mass="11477">MEGTAPLCLRQQRDGIECCQQCECLFIFVRSRPASVMEGTAPLCLRQQRDGIECCQQLSLKETRCRRHGGHCVPLDEACRPQLGYLGATDCPEDTRCCILTR</sequence>
<keyword evidence="7" id="KW-0800">Toxin</keyword>
<accession>A0A8S4DV22</accession>
<evidence type="ECO:0000256" key="6">
    <source>
        <dbReference type="ARBA" id="ARBA00022773"/>
    </source>
</evidence>
<keyword evidence="7" id="KW-0959">Myotoxin</keyword>
<protein>
    <submittedName>
        <fullName evidence="8">(diamondback moth) hypothetical protein</fullName>
    </submittedName>
</protein>
<dbReference type="PROSITE" id="PS51345">
    <property type="entry name" value="MYOTOXINS_2"/>
    <property type="match status" value="1"/>
</dbReference>
<dbReference type="Gene3D" id="2.20.20.10">
    <property type="entry name" value="Anthopleurin-A"/>
    <property type="match status" value="1"/>
</dbReference>
<name>A0A8S4DV22_PLUXY</name>
<dbReference type="GO" id="GO:0005576">
    <property type="term" value="C:extracellular region"/>
    <property type="evidence" value="ECO:0007669"/>
    <property type="project" value="UniProtKB-SubCell"/>
</dbReference>
<evidence type="ECO:0000256" key="1">
    <source>
        <dbReference type="ARBA" id="ARBA00004613"/>
    </source>
</evidence>
<dbReference type="Pfam" id="PF00819">
    <property type="entry name" value="Myotoxins"/>
    <property type="match status" value="1"/>
</dbReference>
<evidence type="ECO:0000256" key="2">
    <source>
        <dbReference type="ARBA" id="ARBA00010853"/>
    </source>
</evidence>
<evidence type="ECO:0000256" key="7">
    <source>
        <dbReference type="ARBA" id="ARBA00023083"/>
    </source>
</evidence>
<gene>
    <name evidence="8" type="ORF">PLXY2_LOCUS3890</name>
</gene>
<keyword evidence="5" id="KW-0872">Ion channel impairing toxin</keyword>
<evidence type="ECO:0000256" key="4">
    <source>
        <dbReference type="ARBA" id="ARBA00022525"/>
    </source>
</evidence>
<proteinExistence type="inferred from homology"/>
<dbReference type="AlphaFoldDB" id="A0A8S4DV22"/>
<reference evidence="8" key="1">
    <citation type="submission" date="2020-11" db="EMBL/GenBank/DDBJ databases">
        <authorList>
            <person name="Whiteford S."/>
        </authorList>
    </citation>
    <scope>NUCLEOTIDE SEQUENCE</scope>
</reference>
<comment type="similarity">
    <text evidence="2">Belongs to the crotamine-myotoxin family.</text>
</comment>
<dbReference type="SUPFAM" id="SSF57392">
    <property type="entry name" value="Defensin-like"/>
    <property type="match status" value="1"/>
</dbReference>
<comment type="subunit">
    <text evidence="3">Monomer.</text>
</comment>
<dbReference type="GO" id="GO:0044562">
    <property type="term" value="P:venom-mediated inhibition of voltage-gated potassium channel activity"/>
    <property type="evidence" value="ECO:0007669"/>
    <property type="project" value="InterPro"/>
</dbReference>
<comment type="caution">
    <text evidence="8">The sequence shown here is derived from an EMBL/GenBank/DDBJ whole genome shotgun (WGS) entry which is preliminary data.</text>
</comment>
<dbReference type="EMBL" id="CAJHNJ030000010">
    <property type="protein sequence ID" value="CAG9108325.1"/>
    <property type="molecule type" value="Genomic_DNA"/>
</dbReference>
<evidence type="ECO:0000256" key="5">
    <source>
        <dbReference type="ARBA" id="ARBA00022635"/>
    </source>
</evidence>
<evidence type="ECO:0000256" key="3">
    <source>
        <dbReference type="ARBA" id="ARBA00011245"/>
    </source>
</evidence>
<dbReference type="Proteomes" id="UP000653454">
    <property type="component" value="Unassembled WGS sequence"/>
</dbReference>